<organism evidence="1 2">
    <name type="scientific">Asparagus officinalis</name>
    <name type="common">Garden asparagus</name>
    <dbReference type="NCBI Taxonomy" id="4686"/>
    <lineage>
        <taxon>Eukaryota</taxon>
        <taxon>Viridiplantae</taxon>
        <taxon>Streptophyta</taxon>
        <taxon>Embryophyta</taxon>
        <taxon>Tracheophyta</taxon>
        <taxon>Spermatophyta</taxon>
        <taxon>Magnoliopsida</taxon>
        <taxon>Liliopsida</taxon>
        <taxon>Asparagales</taxon>
        <taxon>Asparagaceae</taxon>
        <taxon>Asparagoideae</taxon>
        <taxon>Asparagus</taxon>
    </lineage>
</organism>
<gene>
    <name evidence="1" type="ORF">A4U43_C02F20030</name>
</gene>
<proteinExistence type="predicted"/>
<protein>
    <submittedName>
        <fullName evidence="1">Uncharacterized protein</fullName>
    </submittedName>
</protein>
<sequence>MKPNLTDDGGGVAIDDDEDVGRGRMLVEWLAVETTVGDRLDGRGRCRLDNQDRVEAGIEAAKGNCGVAKPPRGLEIE</sequence>
<evidence type="ECO:0000313" key="1">
    <source>
        <dbReference type="EMBL" id="ONK78552.1"/>
    </source>
</evidence>
<dbReference type="EMBL" id="CM007382">
    <property type="protein sequence ID" value="ONK78552.1"/>
    <property type="molecule type" value="Genomic_DNA"/>
</dbReference>
<dbReference type="Proteomes" id="UP000243459">
    <property type="component" value="Chromosome 2"/>
</dbReference>
<reference evidence="2" key="1">
    <citation type="journal article" date="2017" name="Nat. Commun.">
        <title>The asparagus genome sheds light on the origin and evolution of a young Y chromosome.</title>
        <authorList>
            <person name="Harkess A."/>
            <person name="Zhou J."/>
            <person name="Xu C."/>
            <person name="Bowers J.E."/>
            <person name="Van der Hulst R."/>
            <person name="Ayyampalayam S."/>
            <person name="Mercati F."/>
            <person name="Riccardi P."/>
            <person name="McKain M.R."/>
            <person name="Kakrana A."/>
            <person name="Tang H."/>
            <person name="Ray J."/>
            <person name="Groenendijk J."/>
            <person name="Arikit S."/>
            <person name="Mathioni S.M."/>
            <person name="Nakano M."/>
            <person name="Shan H."/>
            <person name="Telgmann-Rauber A."/>
            <person name="Kanno A."/>
            <person name="Yue Z."/>
            <person name="Chen H."/>
            <person name="Li W."/>
            <person name="Chen Y."/>
            <person name="Xu X."/>
            <person name="Zhang Y."/>
            <person name="Luo S."/>
            <person name="Chen H."/>
            <person name="Gao J."/>
            <person name="Mao Z."/>
            <person name="Pires J.C."/>
            <person name="Luo M."/>
            <person name="Kudrna D."/>
            <person name="Wing R.A."/>
            <person name="Meyers B.C."/>
            <person name="Yi K."/>
            <person name="Kong H."/>
            <person name="Lavrijsen P."/>
            <person name="Sunseri F."/>
            <person name="Falavigna A."/>
            <person name="Ye Y."/>
            <person name="Leebens-Mack J.H."/>
            <person name="Chen G."/>
        </authorList>
    </citation>
    <scope>NUCLEOTIDE SEQUENCE [LARGE SCALE GENOMIC DNA]</scope>
    <source>
        <strain evidence="2">cv. DH0086</strain>
    </source>
</reference>
<dbReference type="AlphaFoldDB" id="A0A5P1FKB8"/>
<dbReference type="Gramene" id="ONK78552">
    <property type="protein sequence ID" value="ONK78552"/>
    <property type="gene ID" value="A4U43_C02F20030"/>
</dbReference>
<evidence type="ECO:0000313" key="2">
    <source>
        <dbReference type="Proteomes" id="UP000243459"/>
    </source>
</evidence>
<accession>A0A5P1FKB8</accession>
<name>A0A5P1FKB8_ASPOF</name>
<keyword evidence="2" id="KW-1185">Reference proteome</keyword>